<sequence length="245" mass="26903">MNRSGFCSLLATGLMVLAFSLPTASTAFARQEEKVDTSGRFRLEAGGVFGKGLNREYIGTTNTNEPVHLRAGGGAGYSVTLGYGLSSTLDIDLSFTSITSTNKDIYIEGHAEFKKKRLLATLKYKIPFKASMDFYGGQIKLGAGLGYYFGTNMNLYYTNPMNLTDSIYGVHYKPALGFHASSEFEALMPNDWSFTLGLIVYHVKYERDSESYSGPDAVAWDNATDFESMNGSGADLLISLGKYFW</sequence>
<evidence type="ECO:0000313" key="1">
    <source>
        <dbReference type="EMBL" id="KKL46596.1"/>
    </source>
</evidence>
<dbReference type="AlphaFoldDB" id="A0A0F9CYQ9"/>
<evidence type="ECO:0008006" key="2">
    <source>
        <dbReference type="Google" id="ProtNLM"/>
    </source>
</evidence>
<accession>A0A0F9CYQ9</accession>
<reference evidence="1" key="1">
    <citation type="journal article" date="2015" name="Nature">
        <title>Complex archaea that bridge the gap between prokaryotes and eukaryotes.</title>
        <authorList>
            <person name="Spang A."/>
            <person name="Saw J.H."/>
            <person name="Jorgensen S.L."/>
            <person name="Zaremba-Niedzwiedzka K."/>
            <person name="Martijn J."/>
            <person name="Lind A.E."/>
            <person name="van Eijk R."/>
            <person name="Schleper C."/>
            <person name="Guy L."/>
            <person name="Ettema T.J."/>
        </authorList>
    </citation>
    <scope>NUCLEOTIDE SEQUENCE</scope>
</reference>
<gene>
    <name evidence="1" type="ORF">LCGC14_2343980</name>
</gene>
<name>A0A0F9CYQ9_9ZZZZ</name>
<dbReference type="EMBL" id="LAZR01033971">
    <property type="protein sequence ID" value="KKL46596.1"/>
    <property type="molecule type" value="Genomic_DNA"/>
</dbReference>
<proteinExistence type="predicted"/>
<comment type="caution">
    <text evidence="1">The sequence shown here is derived from an EMBL/GenBank/DDBJ whole genome shotgun (WGS) entry which is preliminary data.</text>
</comment>
<protein>
    <recommendedName>
        <fullName evidence="2">Outer membrane protein beta-barrel domain-containing protein</fullName>
    </recommendedName>
</protein>
<organism evidence="1">
    <name type="scientific">marine sediment metagenome</name>
    <dbReference type="NCBI Taxonomy" id="412755"/>
    <lineage>
        <taxon>unclassified sequences</taxon>
        <taxon>metagenomes</taxon>
        <taxon>ecological metagenomes</taxon>
    </lineage>
</organism>